<keyword evidence="13" id="KW-1185">Reference proteome</keyword>
<dbReference type="PRINTS" id="PR01040">
    <property type="entry name" value="TRNASYNTHTYR"/>
</dbReference>
<evidence type="ECO:0000256" key="5">
    <source>
        <dbReference type="ARBA" id="ARBA00022917"/>
    </source>
</evidence>
<dbReference type="InterPro" id="IPR002305">
    <property type="entry name" value="aa-tRNA-synth_Ic"/>
</dbReference>
<dbReference type="PANTHER" id="PTHR11766">
    <property type="entry name" value="TYROSYL-TRNA SYNTHETASE"/>
    <property type="match status" value="1"/>
</dbReference>
<evidence type="ECO:0000256" key="9">
    <source>
        <dbReference type="PROSITE-ProRule" id="PRU00182"/>
    </source>
</evidence>
<dbReference type="SUPFAM" id="SSF52374">
    <property type="entry name" value="Nucleotidylyl transferase"/>
    <property type="match status" value="1"/>
</dbReference>
<evidence type="ECO:0000256" key="10">
    <source>
        <dbReference type="RuleBase" id="RU363036"/>
    </source>
</evidence>
<dbReference type="InterPro" id="IPR002942">
    <property type="entry name" value="S4_RNA-bd"/>
</dbReference>
<comment type="similarity">
    <text evidence="10">Belongs to the class-I aminoacyl-tRNA synthetase family.</text>
</comment>
<keyword evidence="3 10" id="KW-0547">Nucleotide-binding</keyword>
<keyword evidence="2 10" id="KW-0436">Ligase</keyword>
<dbReference type="PANTHER" id="PTHR11766:SF1">
    <property type="entry name" value="TYROSINE--TRNA LIGASE"/>
    <property type="match status" value="1"/>
</dbReference>
<evidence type="ECO:0000256" key="8">
    <source>
        <dbReference type="NCBIfam" id="TIGR00234"/>
    </source>
</evidence>
<dbReference type="CDD" id="cd00165">
    <property type="entry name" value="S4"/>
    <property type="match status" value="1"/>
</dbReference>
<dbReference type="InterPro" id="IPR024088">
    <property type="entry name" value="Tyr-tRNA-ligase_bac-type"/>
</dbReference>
<dbReference type="Pfam" id="PF01479">
    <property type="entry name" value="S4"/>
    <property type="match status" value="1"/>
</dbReference>
<gene>
    <name evidence="12" type="primary">tyrS</name>
    <name evidence="12" type="ORF">E1294_35500</name>
</gene>
<dbReference type="GO" id="GO:0003723">
    <property type="term" value="F:RNA binding"/>
    <property type="evidence" value="ECO:0007669"/>
    <property type="project" value="UniProtKB-KW"/>
</dbReference>
<dbReference type="InterPro" id="IPR014729">
    <property type="entry name" value="Rossmann-like_a/b/a_fold"/>
</dbReference>
<keyword evidence="5 10" id="KW-0648">Protein biosynthesis</keyword>
<evidence type="ECO:0000256" key="4">
    <source>
        <dbReference type="ARBA" id="ARBA00022840"/>
    </source>
</evidence>
<dbReference type="RefSeq" id="WP_132515354.1">
    <property type="nucleotide sequence ID" value="NZ_SMKP01000132.1"/>
</dbReference>
<dbReference type="GO" id="GO:0004831">
    <property type="term" value="F:tyrosine-tRNA ligase activity"/>
    <property type="evidence" value="ECO:0007669"/>
    <property type="project" value="UniProtKB-UniRule"/>
</dbReference>
<proteinExistence type="inferred from homology"/>
<dbReference type="GO" id="GO:0006437">
    <property type="term" value="P:tyrosyl-tRNA aminoacylation"/>
    <property type="evidence" value="ECO:0007669"/>
    <property type="project" value="UniProtKB-UniRule"/>
</dbReference>
<organism evidence="12 13">
    <name type="scientific">Nonomuraea diastatica</name>
    <dbReference type="NCBI Taxonomy" id="1848329"/>
    <lineage>
        <taxon>Bacteria</taxon>
        <taxon>Bacillati</taxon>
        <taxon>Actinomycetota</taxon>
        <taxon>Actinomycetes</taxon>
        <taxon>Streptosporangiales</taxon>
        <taxon>Streptosporangiaceae</taxon>
        <taxon>Nonomuraea</taxon>
    </lineage>
</organism>
<dbReference type="Gene3D" id="1.10.240.10">
    <property type="entry name" value="Tyrosyl-Transfer RNA Synthetase"/>
    <property type="match status" value="1"/>
</dbReference>
<dbReference type="GO" id="GO:0005829">
    <property type="term" value="C:cytosol"/>
    <property type="evidence" value="ECO:0007669"/>
    <property type="project" value="TreeGrafter"/>
</dbReference>
<dbReference type="Gene3D" id="3.40.50.620">
    <property type="entry name" value="HUPs"/>
    <property type="match status" value="1"/>
</dbReference>
<dbReference type="InterPro" id="IPR002307">
    <property type="entry name" value="Tyr-tRNA-ligase"/>
</dbReference>
<dbReference type="SUPFAM" id="SSF55174">
    <property type="entry name" value="Alpha-L RNA-binding motif"/>
    <property type="match status" value="1"/>
</dbReference>
<reference evidence="12 13" key="1">
    <citation type="submission" date="2019-03" db="EMBL/GenBank/DDBJ databases">
        <title>Draft genome sequences of novel Actinobacteria.</title>
        <authorList>
            <person name="Sahin N."/>
            <person name="Ay H."/>
            <person name="Saygin H."/>
        </authorList>
    </citation>
    <scope>NUCLEOTIDE SEQUENCE [LARGE SCALE GENOMIC DNA]</scope>
    <source>
        <strain evidence="12 13">KC712</strain>
    </source>
</reference>
<dbReference type="Gene3D" id="3.10.290.10">
    <property type="entry name" value="RNA-binding S4 domain"/>
    <property type="match status" value="1"/>
</dbReference>
<comment type="caution">
    <text evidence="12">The sequence shown here is derived from an EMBL/GenBank/DDBJ whole genome shotgun (WGS) entry which is preliminary data.</text>
</comment>
<dbReference type="EC" id="6.1.1.1" evidence="1 8"/>
<evidence type="ECO:0000256" key="3">
    <source>
        <dbReference type="ARBA" id="ARBA00022741"/>
    </source>
</evidence>
<dbReference type="SMART" id="SM00363">
    <property type="entry name" value="S4"/>
    <property type="match status" value="1"/>
</dbReference>
<comment type="catalytic activity">
    <reaction evidence="7">
        <text>tRNA(Tyr) + L-tyrosine + ATP = L-tyrosyl-tRNA(Tyr) + AMP + diphosphate + H(+)</text>
        <dbReference type="Rhea" id="RHEA:10220"/>
        <dbReference type="Rhea" id="RHEA-COMP:9706"/>
        <dbReference type="Rhea" id="RHEA-COMP:9707"/>
        <dbReference type="ChEBI" id="CHEBI:15378"/>
        <dbReference type="ChEBI" id="CHEBI:30616"/>
        <dbReference type="ChEBI" id="CHEBI:33019"/>
        <dbReference type="ChEBI" id="CHEBI:58315"/>
        <dbReference type="ChEBI" id="CHEBI:78442"/>
        <dbReference type="ChEBI" id="CHEBI:78536"/>
        <dbReference type="ChEBI" id="CHEBI:456215"/>
        <dbReference type="EC" id="6.1.1.1"/>
    </reaction>
</comment>
<keyword evidence="9" id="KW-0694">RNA-binding</keyword>
<keyword evidence="6 10" id="KW-0030">Aminoacyl-tRNA synthetase</keyword>
<evidence type="ECO:0000256" key="1">
    <source>
        <dbReference type="ARBA" id="ARBA00013160"/>
    </source>
</evidence>
<accession>A0A4R4W8N0</accession>
<sequence>MNLQRATDEADNILQGAEFTEKSFARTMRRELVERLAEYHRTKVPLRVFAGYDASRPNLHLGHTITMRKLRLFQELGHDVIFLVGTVTAQIGDPSDRLYERPRIPLDEVVSAASTFVKQMSLVLDPDRTTIMYNGDWLSDLPLSDILAVASAFTVQQVTSPAAVKDRIKSSKPVGLHELLYPLMQGYDALHLRADVQLGTVGPIFNILAGRRLQRIHGQRPCIGITYPTLWGTRGHRRMSKREGTHIALAEEPNEQFAKVMSIDDETMRQWITLVSSWSPDEARERLQRWGSGELHPMALKQDLAFDIVRTYHGEAAAAKAKESFLSGHRGRRDPDPSVAVPLIADSGGILDVLHATGSVPSRQQARRLLLSGAVRVNGDKVFEEGYRVSSGDLISVGPRRLYVLQPDETPP</sequence>
<evidence type="ECO:0000256" key="6">
    <source>
        <dbReference type="ARBA" id="ARBA00023146"/>
    </source>
</evidence>
<evidence type="ECO:0000313" key="12">
    <source>
        <dbReference type="EMBL" id="TDD15098.1"/>
    </source>
</evidence>
<evidence type="ECO:0000259" key="11">
    <source>
        <dbReference type="SMART" id="SM00363"/>
    </source>
</evidence>
<dbReference type="InterPro" id="IPR036986">
    <property type="entry name" value="S4_RNA-bd_sf"/>
</dbReference>
<dbReference type="NCBIfam" id="TIGR00234">
    <property type="entry name" value="tyrS"/>
    <property type="match status" value="1"/>
</dbReference>
<dbReference type="GO" id="GO:0005524">
    <property type="term" value="F:ATP binding"/>
    <property type="evidence" value="ECO:0007669"/>
    <property type="project" value="UniProtKB-KW"/>
</dbReference>
<dbReference type="EMBL" id="SMKP01000132">
    <property type="protein sequence ID" value="TDD15098.1"/>
    <property type="molecule type" value="Genomic_DNA"/>
</dbReference>
<evidence type="ECO:0000256" key="7">
    <source>
        <dbReference type="ARBA" id="ARBA00048248"/>
    </source>
</evidence>
<name>A0A4R4W8N0_9ACTN</name>
<dbReference type="PROSITE" id="PS50889">
    <property type="entry name" value="S4"/>
    <property type="match status" value="1"/>
</dbReference>
<protein>
    <recommendedName>
        <fullName evidence="1 8">Tyrosine--tRNA ligase</fullName>
        <ecNumber evidence="1 8">6.1.1.1</ecNumber>
    </recommendedName>
</protein>
<keyword evidence="4 10" id="KW-0067">ATP-binding</keyword>
<dbReference type="AlphaFoldDB" id="A0A4R4W8N0"/>
<dbReference type="OrthoDB" id="9804243at2"/>
<feature type="domain" description="RNA-binding S4" evidence="11">
    <location>
        <begin position="349"/>
        <end position="410"/>
    </location>
</feature>
<evidence type="ECO:0000256" key="2">
    <source>
        <dbReference type="ARBA" id="ARBA00022598"/>
    </source>
</evidence>
<dbReference type="Proteomes" id="UP000294543">
    <property type="component" value="Unassembled WGS sequence"/>
</dbReference>
<dbReference type="Pfam" id="PF00579">
    <property type="entry name" value="tRNA-synt_1b"/>
    <property type="match status" value="1"/>
</dbReference>
<evidence type="ECO:0000313" key="13">
    <source>
        <dbReference type="Proteomes" id="UP000294543"/>
    </source>
</evidence>